<sequence length="318" mass="36866">MAIAPKDPIPNQERERVQNLEKSIQKGREKLGLLTDDELVGTVCLVNCEPKFKGGYFLHNIQNAIFNAATFDPRTSFSFKKDEVFDIIEPRNVGYKRITLKLKIKDYPTLKNKEDVENIKSFLESKDLCVKFHIKEELDISQVLDYFNEFGVPKSDAQIDDKIAKVNRQRVPLFILSMYDISNALKLEMLMQLLMFYSNSIKNMKIDHFILCFKVVQKQKSVFVNYNESKNSDRNSTYCFIPKKTKSSDAIETQSTKEHDKISAAENMIQNRPSIFQQVHLTNPKVSFYRYYHSVYDLSCSNNSLPTNDPNNQVPNQT</sequence>
<dbReference type="AlphaFoldDB" id="K0KS23"/>
<proteinExistence type="predicted"/>
<comment type="caution">
    <text evidence="1">The sequence shown here is derived from an EMBL/GenBank/DDBJ whole genome shotgun (WGS) entry which is preliminary data.</text>
</comment>
<reference evidence="1 2" key="1">
    <citation type="journal article" date="2012" name="Eukaryot. Cell">
        <title>Draft genome sequence of Wickerhamomyces ciferrii NRRL Y-1031 F-60-10.</title>
        <authorList>
            <person name="Schneider J."/>
            <person name="Andrea H."/>
            <person name="Blom J."/>
            <person name="Jaenicke S."/>
            <person name="Ruckert C."/>
            <person name="Schorsch C."/>
            <person name="Szczepanowski R."/>
            <person name="Farwick M."/>
            <person name="Goesmann A."/>
            <person name="Puhler A."/>
            <person name="Schaffer S."/>
            <person name="Tauch A."/>
            <person name="Kohler T."/>
            <person name="Brinkrolf K."/>
        </authorList>
    </citation>
    <scope>NUCLEOTIDE SEQUENCE [LARGE SCALE GENOMIC DNA]</scope>
    <source>
        <strain evidence="2">ATCC 14091 / BCRC 22168 / CBS 111 / JCM 3599 / NBRC 0793 / NRRL Y-1031 F-60-10</strain>
    </source>
</reference>
<evidence type="ECO:0000313" key="2">
    <source>
        <dbReference type="Proteomes" id="UP000009328"/>
    </source>
</evidence>
<protein>
    <submittedName>
        <fullName evidence="1">Uncharacterized protein</fullName>
    </submittedName>
</protein>
<dbReference type="HOGENOM" id="CLU_077213_0_0_1"/>
<evidence type="ECO:0000313" key="1">
    <source>
        <dbReference type="EMBL" id="CCH44153.1"/>
    </source>
</evidence>
<gene>
    <name evidence="1" type="ORF">BN7_3711</name>
</gene>
<dbReference type="InParanoid" id="K0KS23"/>
<dbReference type="EMBL" id="CAIF01000109">
    <property type="protein sequence ID" value="CCH44153.1"/>
    <property type="molecule type" value="Genomic_DNA"/>
</dbReference>
<name>K0KS23_WICCF</name>
<keyword evidence="2" id="KW-1185">Reference proteome</keyword>
<accession>K0KS23</accession>
<dbReference type="Proteomes" id="UP000009328">
    <property type="component" value="Unassembled WGS sequence"/>
</dbReference>
<organism evidence="1 2">
    <name type="scientific">Wickerhamomyces ciferrii (strain ATCC 14091 / BCRC 22168 / CBS 111 / JCM 3599 / NBRC 0793 / NRRL Y-1031 F-60-10)</name>
    <name type="common">Yeast</name>
    <name type="synonym">Pichia ciferrii</name>
    <dbReference type="NCBI Taxonomy" id="1206466"/>
    <lineage>
        <taxon>Eukaryota</taxon>
        <taxon>Fungi</taxon>
        <taxon>Dikarya</taxon>
        <taxon>Ascomycota</taxon>
        <taxon>Saccharomycotina</taxon>
        <taxon>Saccharomycetes</taxon>
        <taxon>Phaffomycetales</taxon>
        <taxon>Wickerhamomycetaceae</taxon>
        <taxon>Wickerhamomyces</taxon>
    </lineage>
</organism>